<evidence type="ECO:0000256" key="2">
    <source>
        <dbReference type="ARBA" id="ARBA00022771"/>
    </source>
</evidence>
<comment type="function">
    <text evidence="4">E3 ubiquitin-protein ligase that mediates ubiquitination and subsequent proteasomal degradation of target proteins. E3 ubiquitin ligases accept ubiquitin from an E2 ubiquitin-conjugating enzyme in the form of a thioester and then directly transfers the ubiquitin to targeted substrates. It probably triggers the ubiquitin-mediated degradation of different substrates.</text>
</comment>
<dbReference type="Pfam" id="PF21361">
    <property type="entry name" value="Sina_ZnF"/>
    <property type="match status" value="1"/>
</dbReference>
<dbReference type="GO" id="GO:0008270">
    <property type="term" value="F:zinc ion binding"/>
    <property type="evidence" value="ECO:0007669"/>
    <property type="project" value="UniProtKB-KW"/>
</dbReference>
<keyword evidence="2 5" id="KW-0863">Zinc-finger</keyword>
<evidence type="ECO:0000256" key="4">
    <source>
        <dbReference type="ARBA" id="ARBA00024004"/>
    </source>
</evidence>
<dbReference type="EMBL" id="CM000880">
    <property type="protein sequence ID" value="KQK16280.1"/>
    <property type="molecule type" value="Genomic_DNA"/>
</dbReference>
<organism evidence="8">
    <name type="scientific">Brachypodium distachyon</name>
    <name type="common">Purple false brome</name>
    <name type="synonym">Trachynia distachya</name>
    <dbReference type="NCBI Taxonomy" id="15368"/>
    <lineage>
        <taxon>Eukaryota</taxon>
        <taxon>Viridiplantae</taxon>
        <taxon>Streptophyta</taxon>
        <taxon>Embryophyta</taxon>
        <taxon>Tracheophyta</taxon>
        <taxon>Spermatophyta</taxon>
        <taxon>Magnoliopsida</taxon>
        <taxon>Liliopsida</taxon>
        <taxon>Poales</taxon>
        <taxon>Poaceae</taxon>
        <taxon>BOP clade</taxon>
        <taxon>Pooideae</taxon>
        <taxon>Stipodae</taxon>
        <taxon>Brachypodieae</taxon>
        <taxon>Brachypodium</taxon>
    </lineage>
</organism>
<gene>
    <name evidence="8" type="primary">LOC100837214</name>
    <name evidence="7" type="ORF">BRADI_1g27970v3</name>
</gene>
<dbReference type="eggNOG" id="KOG3002">
    <property type="taxonomic scope" value="Eukaryota"/>
</dbReference>
<dbReference type="Gene3D" id="3.30.40.10">
    <property type="entry name" value="Zinc/RING finger domain, C3HC4 (zinc finger)"/>
    <property type="match status" value="1"/>
</dbReference>
<dbReference type="GO" id="GO:0061630">
    <property type="term" value="F:ubiquitin protein ligase activity"/>
    <property type="evidence" value="ECO:0000318"/>
    <property type="project" value="GO_Central"/>
</dbReference>
<dbReference type="AlphaFoldDB" id="I1GUI3"/>
<accession>I1GUI3</accession>
<evidence type="ECO:0000313" key="8">
    <source>
        <dbReference type="EnsemblPlants" id="KQK16280"/>
    </source>
</evidence>
<dbReference type="GO" id="GO:0016567">
    <property type="term" value="P:protein ubiquitination"/>
    <property type="evidence" value="ECO:0007669"/>
    <property type="project" value="UniProtKB-UniPathway"/>
</dbReference>
<dbReference type="GO" id="GO:0005737">
    <property type="term" value="C:cytoplasm"/>
    <property type="evidence" value="ECO:0000318"/>
    <property type="project" value="GO_Central"/>
</dbReference>
<keyword evidence="9" id="KW-1185">Reference proteome</keyword>
<dbReference type="InterPro" id="IPR013010">
    <property type="entry name" value="Znf_SIAH"/>
</dbReference>
<dbReference type="Proteomes" id="UP000008810">
    <property type="component" value="Chromosome 1"/>
</dbReference>
<dbReference type="InterPro" id="IPR013083">
    <property type="entry name" value="Znf_RING/FYVE/PHD"/>
</dbReference>
<proteinExistence type="predicted"/>
<dbReference type="GeneID" id="100837214"/>
<dbReference type="PROSITE" id="PS51081">
    <property type="entry name" value="ZF_SIAH"/>
    <property type="match status" value="1"/>
</dbReference>
<dbReference type="EnsemblPlants" id="KQK16280">
    <property type="protein sequence ID" value="KQK16280"/>
    <property type="gene ID" value="BRADI_1g27970v3"/>
</dbReference>
<evidence type="ECO:0000313" key="9">
    <source>
        <dbReference type="Proteomes" id="UP000008810"/>
    </source>
</evidence>
<dbReference type="RefSeq" id="XP_003560221.1">
    <property type="nucleotide sequence ID" value="XM_003560173.4"/>
</dbReference>
<keyword evidence="3" id="KW-0862">Zinc</keyword>
<protein>
    <recommendedName>
        <fullName evidence="6">SIAH-type domain-containing protein</fullName>
    </recommendedName>
</protein>
<dbReference type="UniPathway" id="UPA00143"/>
<dbReference type="HOGENOM" id="CLU_040603_0_1_1"/>
<evidence type="ECO:0000256" key="1">
    <source>
        <dbReference type="ARBA" id="ARBA00022723"/>
    </source>
</evidence>
<dbReference type="OrthoDB" id="4788989at2759"/>
<feature type="domain" description="SIAH-type" evidence="6">
    <location>
        <begin position="104"/>
        <end position="162"/>
    </location>
</feature>
<dbReference type="KEGG" id="bdi:100837214"/>
<dbReference type="Gramene" id="KQK16280">
    <property type="protein sequence ID" value="KQK16280"/>
    <property type="gene ID" value="BRADI_1g27970v3"/>
</dbReference>
<reference evidence="8" key="3">
    <citation type="submission" date="2018-08" db="UniProtKB">
        <authorList>
            <consortium name="EnsemblPlants"/>
        </authorList>
    </citation>
    <scope>IDENTIFICATION</scope>
    <source>
        <strain evidence="8">cv. Bd21</strain>
    </source>
</reference>
<dbReference type="SUPFAM" id="SSF49599">
    <property type="entry name" value="TRAF domain-like"/>
    <property type="match status" value="1"/>
</dbReference>
<keyword evidence="1" id="KW-0479">Metal-binding</keyword>
<dbReference type="PANTHER" id="PTHR46632:SF9">
    <property type="entry name" value="RING-TYPE E3 UBIQUITIN TRANSFERASE"/>
    <property type="match status" value="1"/>
</dbReference>
<evidence type="ECO:0000259" key="6">
    <source>
        <dbReference type="PROSITE" id="PS51081"/>
    </source>
</evidence>
<evidence type="ECO:0000256" key="5">
    <source>
        <dbReference type="PROSITE-ProRule" id="PRU00455"/>
    </source>
</evidence>
<dbReference type="PANTHER" id="PTHR46632">
    <property type="entry name" value="E3 UBIQUITIN-PROTEIN LIGASE SINA-LIKE 4"/>
    <property type="match status" value="1"/>
</dbReference>
<evidence type="ECO:0000313" key="7">
    <source>
        <dbReference type="EMBL" id="KQK16280.1"/>
    </source>
</evidence>
<name>I1GUI3_BRADI</name>
<dbReference type="ExpressionAtlas" id="I1GUI3">
    <property type="expression patterns" value="baseline"/>
</dbReference>
<reference evidence="7" key="2">
    <citation type="submission" date="2017-06" db="EMBL/GenBank/DDBJ databases">
        <title>WGS assembly of Brachypodium distachyon.</title>
        <authorList>
            <consortium name="The International Brachypodium Initiative"/>
            <person name="Lucas S."/>
            <person name="Harmon-Smith M."/>
            <person name="Lail K."/>
            <person name="Tice H."/>
            <person name="Grimwood J."/>
            <person name="Bruce D."/>
            <person name="Barry K."/>
            <person name="Shu S."/>
            <person name="Lindquist E."/>
            <person name="Wang M."/>
            <person name="Pitluck S."/>
            <person name="Vogel J.P."/>
            <person name="Garvin D.F."/>
            <person name="Mockler T.C."/>
            <person name="Schmutz J."/>
            <person name="Rokhsar D."/>
            <person name="Bevan M.W."/>
        </authorList>
    </citation>
    <scope>NUCLEOTIDE SEQUENCE</scope>
    <source>
        <strain evidence="7">Bd21</strain>
    </source>
</reference>
<dbReference type="STRING" id="15368.I1GUI3"/>
<reference evidence="7 8" key="1">
    <citation type="journal article" date="2010" name="Nature">
        <title>Genome sequencing and analysis of the model grass Brachypodium distachyon.</title>
        <authorList>
            <consortium name="International Brachypodium Initiative"/>
        </authorList>
    </citation>
    <scope>NUCLEOTIDE SEQUENCE [LARGE SCALE GENOMIC DNA]</scope>
    <source>
        <strain evidence="7">Bd21</strain>
        <strain evidence="8">cv. Bd21</strain>
    </source>
</reference>
<sequence>MEGGEYCGKKARVEVKREEGAVMQDGGEGGRAVVAAEAMAEPQMDVRIDAALFHCQACLLPLKPPVFKCRAAGHILCCYCRCGHGDICSRADTHCGELDIIIGAAKVPCAYKVFGCESYVVYHEAAGHRRACPCSPCSCPEPGCAFLGSRAMLLDHVAVDHARPAVAVRYGRSCNLSLPLSRRWHVLVGEEEDDRSVFLVSLGELGVEATAVSLVCVRADDGAATAVAPRFWCKLSVELPGVDKDKLVLMASDVSSSALSGGAPEPGQGMFLAVPRELLPGDMLTLSVRIDLVQPAAAARKSATPQSRTSRKMH</sequence>
<evidence type="ECO:0000256" key="3">
    <source>
        <dbReference type="ARBA" id="ARBA00022833"/>
    </source>
</evidence>
<dbReference type="OMA" id="AKVPCAH"/>
<dbReference type="InterPro" id="IPR044286">
    <property type="entry name" value="SINL_plant"/>
</dbReference>